<dbReference type="SUPFAM" id="SSF53448">
    <property type="entry name" value="Nucleotide-diphospho-sugar transferases"/>
    <property type="match status" value="1"/>
</dbReference>
<dbReference type="GO" id="GO:0016757">
    <property type="term" value="F:glycosyltransferase activity"/>
    <property type="evidence" value="ECO:0007669"/>
    <property type="project" value="UniProtKB-KW"/>
</dbReference>
<reference evidence="2" key="1">
    <citation type="submission" date="2022-01" db="EMBL/GenBank/DDBJ databases">
        <title>Colwellia maritima, isolated from seawater.</title>
        <authorList>
            <person name="Kristyanto S."/>
            <person name="Jung J."/>
            <person name="Jeon C.O."/>
        </authorList>
    </citation>
    <scope>NUCLEOTIDE SEQUENCE</scope>
    <source>
        <strain evidence="2">MSW7</strain>
    </source>
</reference>
<sequence>MINIKKICALVVCYKDYHATYSCVKSILDQSQSVAKVFVVDNTEQPNLAHSIYNTANVEILTPNKNLGISGAYILAFKEALKQKMDWCWTFDQDSVARPNALEELLRSVNHINDEKIGIIASTGISKKNGNLYRGNNASWLRLTKPNLRPSIYKCDLVISAGSLTNLIYFKEYGYSFEDMFIDWVDFEICIDMNRNDYSIYSCQTSFYDHYIGGSETADYASDEINAKEISDLRLQFLIKNSLNVILKSKSTIKYFYLIYHIYKLTKNIKKIQRPLFWKTIKTSLFTY</sequence>
<protein>
    <submittedName>
        <fullName evidence="2">Glycosyltransferase</fullName>
        <ecNumber evidence="2">2.4.-.-</ecNumber>
    </submittedName>
</protein>
<dbReference type="Gene3D" id="3.90.550.10">
    <property type="entry name" value="Spore Coat Polysaccharide Biosynthesis Protein SpsA, Chain A"/>
    <property type="match status" value="1"/>
</dbReference>
<gene>
    <name evidence="2" type="ORF">L3081_00895</name>
</gene>
<evidence type="ECO:0000259" key="1">
    <source>
        <dbReference type="Pfam" id="PF00535"/>
    </source>
</evidence>
<dbReference type="Proteomes" id="UP001139646">
    <property type="component" value="Unassembled WGS sequence"/>
</dbReference>
<dbReference type="InterPro" id="IPR029044">
    <property type="entry name" value="Nucleotide-diphossugar_trans"/>
</dbReference>
<evidence type="ECO:0000313" key="2">
    <source>
        <dbReference type="EMBL" id="MCI2282219.1"/>
    </source>
</evidence>
<keyword evidence="2" id="KW-0328">Glycosyltransferase</keyword>
<dbReference type="EC" id="2.4.-.-" evidence="2"/>
<comment type="caution">
    <text evidence="2">The sequence shown here is derived from an EMBL/GenBank/DDBJ whole genome shotgun (WGS) entry which is preliminary data.</text>
</comment>
<dbReference type="InterPro" id="IPR001173">
    <property type="entry name" value="Glyco_trans_2-like"/>
</dbReference>
<organism evidence="2 3">
    <name type="scientific">Colwellia maritima</name>
    <dbReference type="NCBI Taxonomy" id="2912588"/>
    <lineage>
        <taxon>Bacteria</taxon>
        <taxon>Pseudomonadati</taxon>
        <taxon>Pseudomonadota</taxon>
        <taxon>Gammaproteobacteria</taxon>
        <taxon>Alteromonadales</taxon>
        <taxon>Colwelliaceae</taxon>
        <taxon>Colwellia</taxon>
    </lineage>
</organism>
<feature type="domain" description="Glycosyltransferase 2-like" evidence="1">
    <location>
        <begin position="10"/>
        <end position="138"/>
    </location>
</feature>
<proteinExistence type="predicted"/>
<evidence type="ECO:0000313" key="3">
    <source>
        <dbReference type="Proteomes" id="UP001139646"/>
    </source>
</evidence>
<dbReference type="EMBL" id="JAKKSL010000001">
    <property type="protein sequence ID" value="MCI2282219.1"/>
    <property type="molecule type" value="Genomic_DNA"/>
</dbReference>
<name>A0ABS9WWN9_9GAMM</name>
<keyword evidence="3" id="KW-1185">Reference proteome</keyword>
<dbReference type="RefSeq" id="WP_242282789.1">
    <property type="nucleotide sequence ID" value="NZ_JAKKSL010000001.1"/>
</dbReference>
<keyword evidence="2" id="KW-0808">Transferase</keyword>
<accession>A0ABS9WWN9</accession>
<dbReference type="Pfam" id="PF00535">
    <property type="entry name" value="Glycos_transf_2"/>
    <property type="match status" value="1"/>
</dbReference>